<sequence length="394" mass="43849">MKKSVRNLIGITVAFLSVNTPVTSKAQEAKNETFGFAKFQKEKAFTPIVGIESWFTYSMNEVKNDVEYANRPDASFRRLRFGAKGTPYSWLSYEIEFNMDRLGEDSYASTKGSYNGFDIWKAFISARLSNDDLLHLQAGYYWAAISLDYMASPWSVSSFDKTRSDWHLRNFMTGRGSGIESGVGLGGLKNFNGFGINYQIGAFSPAAYNGPEHANPLFTGRVMFSVGDPEQKSYKIRHAGNHWNARNGVTIGLGGATMGKADNSSGTAYNNSKAYGADISATTGGLKVEGEYYKMQREASGMNDYEGTEWFVRCGYNILVKGTFVEPTFTYDSYKGEGEKALYKYIGDDKSFDLGVNWYLNKDKLKLSLHYVNQKGSCSSNVGDYLGMALQVRL</sequence>
<dbReference type="InterPro" id="IPR010870">
    <property type="entry name" value="Porin_O/P"/>
</dbReference>
<dbReference type="Gene3D" id="2.40.160.10">
    <property type="entry name" value="Porin"/>
    <property type="match status" value="1"/>
</dbReference>
<dbReference type="RefSeq" id="WP_170111444.1">
    <property type="nucleotide sequence ID" value="NZ_QAAD01000036.1"/>
</dbReference>
<dbReference type="AlphaFoldDB" id="A0A2T5BUL1"/>
<reference evidence="1 2" key="1">
    <citation type="submission" date="2018-04" db="EMBL/GenBank/DDBJ databases">
        <title>Genomic Encyclopedia of Archaeal and Bacterial Type Strains, Phase II (KMG-II): from individual species to whole genera.</title>
        <authorList>
            <person name="Goeker M."/>
        </authorList>
    </citation>
    <scope>NUCLEOTIDE SEQUENCE [LARGE SCALE GENOMIC DNA]</scope>
    <source>
        <strain evidence="1 2">DSM 28823</strain>
    </source>
</reference>
<keyword evidence="2" id="KW-1185">Reference proteome</keyword>
<protein>
    <submittedName>
        <fullName evidence="1">Phosphate-selective porin O/P</fullName>
    </submittedName>
</protein>
<accession>A0A2T5BUL1</accession>
<proteinExistence type="predicted"/>
<organism evidence="1 2">
    <name type="scientific">Mangrovibacterium marinum</name>
    <dbReference type="NCBI Taxonomy" id="1639118"/>
    <lineage>
        <taxon>Bacteria</taxon>
        <taxon>Pseudomonadati</taxon>
        <taxon>Bacteroidota</taxon>
        <taxon>Bacteroidia</taxon>
        <taxon>Marinilabiliales</taxon>
        <taxon>Prolixibacteraceae</taxon>
        <taxon>Mangrovibacterium</taxon>
    </lineage>
</organism>
<dbReference type="InterPro" id="IPR023614">
    <property type="entry name" value="Porin_dom_sf"/>
</dbReference>
<dbReference type="Pfam" id="PF07396">
    <property type="entry name" value="Porin_O_P"/>
    <property type="match status" value="1"/>
</dbReference>
<gene>
    <name evidence="1" type="ORF">C8N47_13611</name>
</gene>
<dbReference type="SUPFAM" id="SSF56935">
    <property type="entry name" value="Porins"/>
    <property type="match status" value="1"/>
</dbReference>
<dbReference type="EMBL" id="QAAD01000036">
    <property type="protein sequence ID" value="PTN03152.1"/>
    <property type="molecule type" value="Genomic_DNA"/>
</dbReference>
<comment type="caution">
    <text evidence="1">The sequence shown here is derived from an EMBL/GenBank/DDBJ whole genome shotgun (WGS) entry which is preliminary data.</text>
</comment>
<evidence type="ECO:0000313" key="1">
    <source>
        <dbReference type="EMBL" id="PTN03152.1"/>
    </source>
</evidence>
<name>A0A2T5BUL1_9BACT</name>
<dbReference type="Proteomes" id="UP000243525">
    <property type="component" value="Unassembled WGS sequence"/>
</dbReference>
<evidence type="ECO:0000313" key="2">
    <source>
        <dbReference type="Proteomes" id="UP000243525"/>
    </source>
</evidence>